<reference evidence="7" key="1">
    <citation type="submission" date="2021-02" db="EMBL/GenBank/DDBJ databases">
        <title>Natronogracilivirga saccharolytica gen. nov. sp. nov. a new anaerobic, haloalkiliphilic carbohydrate-fermenting bacterium from soda lake and proposing of Cyclonatronumiaceae fam. nov. in the phylum Balneolaeota.</title>
        <authorList>
            <person name="Zhilina T.N."/>
            <person name="Sorokin D.Y."/>
            <person name="Zavarzina D.G."/>
            <person name="Toshchakov S.V."/>
            <person name="Kublanov I.V."/>
        </authorList>
    </citation>
    <scope>NUCLEOTIDE SEQUENCE</scope>
    <source>
        <strain evidence="7">Z-1702</strain>
    </source>
</reference>
<feature type="transmembrane region" description="Helical" evidence="4">
    <location>
        <begin position="102"/>
        <end position="123"/>
    </location>
</feature>
<keyword evidence="3" id="KW-0067">ATP-binding</keyword>
<name>A0A8J7RRB2_9BACT</name>
<dbReference type="Pfam" id="PF02875">
    <property type="entry name" value="Mur_ligase_C"/>
    <property type="match status" value="1"/>
</dbReference>
<feature type="transmembrane region" description="Helical" evidence="4">
    <location>
        <begin position="135"/>
        <end position="159"/>
    </location>
</feature>
<evidence type="ECO:0000256" key="1">
    <source>
        <dbReference type="ARBA" id="ARBA00022598"/>
    </source>
</evidence>
<gene>
    <name evidence="7" type="ORF">NATSA_02530</name>
</gene>
<organism evidence="7 8">
    <name type="scientific">Natronogracilivirga saccharolytica</name>
    <dbReference type="NCBI Taxonomy" id="2812953"/>
    <lineage>
        <taxon>Bacteria</taxon>
        <taxon>Pseudomonadati</taxon>
        <taxon>Balneolota</taxon>
        <taxon>Balneolia</taxon>
        <taxon>Balneolales</taxon>
        <taxon>Cyclonatronaceae</taxon>
        <taxon>Natronogracilivirga</taxon>
    </lineage>
</organism>
<evidence type="ECO:0000256" key="2">
    <source>
        <dbReference type="ARBA" id="ARBA00022741"/>
    </source>
</evidence>
<dbReference type="InterPro" id="IPR013221">
    <property type="entry name" value="Mur_ligase_cen"/>
</dbReference>
<comment type="caution">
    <text evidence="7">The sequence shown here is derived from an EMBL/GenBank/DDBJ whole genome shotgun (WGS) entry which is preliminary data.</text>
</comment>
<dbReference type="AlphaFoldDB" id="A0A8J7RRB2"/>
<dbReference type="InterPro" id="IPR036615">
    <property type="entry name" value="Mur_ligase_C_dom_sf"/>
</dbReference>
<evidence type="ECO:0000259" key="6">
    <source>
        <dbReference type="Pfam" id="PF08245"/>
    </source>
</evidence>
<keyword evidence="4" id="KW-1133">Transmembrane helix</keyword>
<protein>
    <submittedName>
        <fullName evidence="7">UDP-N-acetylmuramoyl-tripeptide--D-alanyl-D-alanine ligase</fullName>
    </submittedName>
</protein>
<dbReference type="PANTHER" id="PTHR43024:SF1">
    <property type="entry name" value="UDP-N-ACETYLMURAMOYL-TRIPEPTIDE--D-ALANYL-D-ALANINE LIGASE"/>
    <property type="match status" value="1"/>
</dbReference>
<dbReference type="Proteomes" id="UP000673975">
    <property type="component" value="Unassembled WGS sequence"/>
</dbReference>
<accession>A0A8J7RRB2</accession>
<dbReference type="InterPro" id="IPR004101">
    <property type="entry name" value="Mur_ligase_C"/>
</dbReference>
<feature type="transmembrane region" description="Helical" evidence="4">
    <location>
        <begin position="37"/>
        <end position="57"/>
    </location>
</feature>
<evidence type="ECO:0000313" key="7">
    <source>
        <dbReference type="EMBL" id="MBP3191532.1"/>
    </source>
</evidence>
<evidence type="ECO:0000256" key="4">
    <source>
        <dbReference type="SAM" id="Phobius"/>
    </source>
</evidence>
<keyword evidence="4" id="KW-0812">Transmembrane</keyword>
<dbReference type="SUPFAM" id="SSF53623">
    <property type="entry name" value="MurD-like peptide ligases, catalytic domain"/>
    <property type="match status" value="1"/>
</dbReference>
<feature type="domain" description="Mur ligase central" evidence="6">
    <location>
        <begin position="186"/>
        <end position="386"/>
    </location>
</feature>
<dbReference type="Gene3D" id="3.40.1190.10">
    <property type="entry name" value="Mur-like, catalytic domain"/>
    <property type="match status" value="1"/>
</dbReference>
<evidence type="ECO:0000259" key="5">
    <source>
        <dbReference type="Pfam" id="PF02875"/>
    </source>
</evidence>
<dbReference type="Gene3D" id="3.90.190.20">
    <property type="entry name" value="Mur ligase, C-terminal domain"/>
    <property type="match status" value="1"/>
</dbReference>
<feature type="transmembrane region" description="Helical" evidence="4">
    <location>
        <begin position="63"/>
        <end position="81"/>
    </location>
</feature>
<dbReference type="GO" id="GO:0016881">
    <property type="term" value="F:acid-amino acid ligase activity"/>
    <property type="evidence" value="ECO:0007669"/>
    <property type="project" value="InterPro"/>
</dbReference>
<keyword evidence="2" id="KW-0547">Nucleotide-binding</keyword>
<keyword evidence="8" id="KW-1185">Reference proteome</keyword>
<evidence type="ECO:0000313" key="8">
    <source>
        <dbReference type="Proteomes" id="UP000673975"/>
    </source>
</evidence>
<feature type="domain" description="Mur ligase C-terminal" evidence="5">
    <location>
        <begin position="409"/>
        <end position="530"/>
    </location>
</feature>
<dbReference type="PANTHER" id="PTHR43024">
    <property type="entry name" value="UDP-N-ACETYLMURAMOYL-TRIPEPTIDE--D-ALANYL-D-ALANINE LIGASE"/>
    <property type="match status" value="1"/>
</dbReference>
<keyword evidence="4" id="KW-0472">Membrane</keyword>
<sequence length="541" mass="60011">MLRNAIYRGQYLLHIFQQNGYKINEFSRWLFRHWNTILFPVPHLALILVALIGVAYLEDWLTSTAVTVVLLIFSVFWFGSISQYDISAAKKPLVYTARMLRLTAVFSFFSVWIPLIGTSFAFYRGSLYPDAYSLIFTWVLASLLLPYLLVLGATVLYPLELFFQNRFKKKAATKIQNMPGLKVIAITGSYGKTSTKFLIDAVLKERYNVCTTPGSYNTPMGICKVINNDLQASHQILVLEMGARYEGNIDELCKIAQPDVAVITNIGVSHLESFGSVEAIAQTKSALIRHLKSGGTAILNGDDQKVRNMAGMRSDVEVIFTGLSPDHNHIRARDITYDENGCTFEMQVVSDKGVHDSSLRTGLQERISMSLLGEHSVMNALHAAAAGLIAGLRPATVRIGLSKAAPVEHRLELKKRNGVLVIDDAFNSNPVGARNAVSVLSSFRAGKKYVITPGMIELGDRQDEENREFGKWMAKHPPDHVFLVGQNQTRPVFEGLTLGGYPEGNITVVSSLNEANSKLQQKLKAGDVVLYENDLPDSYSE</sequence>
<dbReference type="GO" id="GO:0005524">
    <property type="term" value="F:ATP binding"/>
    <property type="evidence" value="ECO:0007669"/>
    <property type="project" value="UniProtKB-KW"/>
</dbReference>
<dbReference type="EMBL" id="JAFIDN010000002">
    <property type="protein sequence ID" value="MBP3191532.1"/>
    <property type="molecule type" value="Genomic_DNA"/>
</dbReference>
<dbReference type="InterPro" id="IPR051046">
    <property type="entry name" value="MurCDEF_CellWall_CoF430Synth"/>
</dbReference>
<keyword evidence="1 7" id="KW-0436">Ligase</keyword>
<dbReference type="Pfam" id="PF08245">
    <property type="entry name" value="Mur_ligase_M"/>
    <property type="match status" value="1"/>
</dbReference>
<evidence type="ECO:0000256" key="3">
    <source>
        <dbReference type="ARBA" id="ARBA00022840"/>
    </source>
</evidence>
<dbReference type="InterPro" id="IPR036565">
    <property type="entry name" value="Mur-like_cat_sf"/>
</dbReference>
<proteinExistence type="predicted"/>
<dbReference type="SUPFAM" id="SSF53244">
    <property type="entry name" value="MurD-like peptide ligases, peptide-binding domain"/>
    <property type="match status" value="1"/>
</dbReference>